<keyword evidence="2" id="KW-1185">Reference proteome</keyword>
<dbReference type="RefSeq" id="WP_111362384.1">
    <property type="nucleotide sequence ID" value="NZ_JASHJG010000005.1"/>
</dbReference>
<dbReference type="EMBL" id="VINQ01000001">
    <property type="protein sequence ID" value="KAA0920921.1"/>
    <property type="molecule type" value="Genomic_DNA"/>
</dbReference>
<accession>A0A5A9ZV22</accession>
<dbReference type="Proteomes" id="UP000325291">
    <property type="component" value="Unassembled WGS sequence"/>
</dbReference>
<sequence length="60" mass="6612">MDAVKIAELARALRTAHGAKAPVEAARKIREYKVSGNNTEVENWQRIRNALDTTSAPHQG</sequence>
<comment type="caution">
    <text evidence="1">The sequence shown here is derived from an EMBL/GenBank/DDBJ whole genome shotgun (WGS) entry which is preliminary data.</text>
</comment>
<dbReference type="AlphaFoldDB" id="A0A5A9ZV22"/>
<evidence type="ECO:0000313" key="2">
    <source>
        <dbReference type="Proteomes" id="UP000325291"/>
    </source>
</evidence>
<reference evidence="1 2" key="1">
    <citation type="submission" date="2019-07" db="EMBL/GenBank/DDBJ databases">
        <title>Aquicoccus porphyridii gen. nov., sp. nov., isolated from a small marine red alga, Porphyridium marinum.</title>
        <authorList>
            <person name="Liu L."/>
        </authorList>
    </citation>
    <scope>NUCLEOTIDE SEQUENCE [LARGE SCALE GENOMIC DNA]</scope>
    <source>
        <strain evidence="1 2">L1 8-17</strain>
    </source>
</reference>
<protein>
    <submittedName>
        <fullName evidence="1">Uncharacterized protein</fullName>
    </submittedName>
</protein>
<organism evidence="1 2">
    <name type="scientific">Aquicoccus porphyridii</name>
    <dbReference type="NCBI Taxonomy" id="1852029"/>
    <lineage>
        <taxon>Bacteria</taxon>
        <taxon>Pseudomonadati</taxon>
        <taxon>Pseudomonadota</taxon>
        <taxon>Alphaproteobacteria</taxon>
        <taxon>Rhodobacterales</taxon>
        <taxon>Paracoccaceae</taxon>
        <taxon>Aquicoccus</taxon>
    </lineage>
</organism>
<gene>
    <name evidence="1" type="ORF">FLO80_01730</name>
</gene>
<evidence type="ECO:0000313" key="1">
    <source>
        <dbReference type="EMBL" id="KAA0920921.1"/>
    </source>
</evidence>
<proteinExistence type="predicted"/>
<name>A0A5A9ZV22_9RHOB</name>